<feature type="non-terminal residue" evidence="2">
    <location>
        <position position="77"/>
    </location>
</feature>
<evidence type="ECO:0000256" key="1">
    <source>
        <dbReference type="SAM" id="Phobius"/>
    </source>
</evidence>
<name>A0AB73TKI2_ENTFC</name>
<dbReference type="EMBL" id="QHGU01000353">
    <property type="protein sequence ID" value="PZM50901.1"/>
    <property type="molecule type" value="Genomic_DNA"/>
</dbReference>
<accession>A0AB73TKI2</accession>
<gene>
    <name evidence="2" type="ORF">DKP91_17670</name>
</gene>
<keyword evidence="1" id="KW-0472">Membrane</keyword>
<comment type="caution">
    <text evidence="2">The sequence shown here is derived from an EMBL/GenBank/DDBJ whole genome shotgun (WGS) entry which is preliminary data.</text>
</comment>
<organism evidence="2 3">
    <name type="scientific">Enterococcus faecium</name>
    <name type="common">Streptococcus faecium</name>
    <dbReference type="NCBI Taxonomy" id="1352"/>
    <lineage>
        <taxon>Bacteria</taxon>
        <taxon>Bacillati</taxon>
        <taxon>Bacillota</taxon>
        <taxon>Bacilli</taxon>
        <taxon>Lactobacillales</taxon>
        <taxon>Enterococcaceae</taxon>
        <taxon>Enterococcus</taxon>
    </lineage>
</organism>
<dbReference type="Proteomes" id="UP000249070">
    <property type="component" value="Unassembled WGS sequence"/>
</dbReference>
<evidence type="ECO:0000313" key="2">
    <source>
        <dbReference type="EMBL" id="PZM50901.1"/>
    </source>
</evidence>
<sequence length="77" mass="8928">MPRKNTRKKQNRRKKEKWFVPKIIFRVFQSLTVFITVLLLLFAALGIGIGAGYFAYLVEDTQLPTKKELQTELGNIT</sequence>
<reference evidence="2 3" key="1">
    <citation type="submission" date="2018-05" db="EMBL/GenBank/DDBJ databases">
        <title>Vancomycin-resistant Enterococcus faecium strain from Chelyabinsk, Russia.</title>
        <authorList>
            <person name="Gostev V."/>
            <person name="Goncharov A."/>
            <person name="Kolodzhieva V."/>
            <person name="Suvorov A."/>
            <person name="Sidorenko S."/>
            <person name="Zueva L."/>
        </authorList>
    </citation>
    <scope>NUCLEOTIDE SEQUENCE [LARGE SCALE GENOMIC DNA]</scope>
    <source>
        <strain evidence="2 3">20</strain>
    </source>
</reference>
<dbReference type="AlphaFoldDB" id="A0AB73TKI2"/>
<proteinExistence type="predicted"/>
<keyword evidence="1" id="KW-1133">Transmembrane helix</keyword>
<evidence type="ECO:0000313" key="3">
    <source>
        <dbReference type="Proteomes" id="UP000249070"/>
    </source>
</evidence>
<evidence type="ECO:0008006" key="4">
    <source>
        <dbReference type="Google" id="ProtNLM"/>
    </source>
</evidence>
<protein>
    <recommendedName>
        <fullName evidence="4">Penicillin-binding protein</fullName>
    </recommendedName>
</protein>
<keyword evidence="1" id="KW-0812">Transmembrane</keyword>
<feature type="transmembrane region" description="Helical" evidence="1">
    <location>
        <begin position="23"/>
        <end position="56"/>
    </location>
</feature>